<evidence type="ECO:0000313" key="2">
    <source>
        <dbReference type="EMBL" id="KAG2432309.1"/>
    </source>
</evidence>
<reference evidence="2" key="1">
    <citation type="journal article" date="2020" name="bioRxiv">
        <title>Comparative genomics of Chlamydomonas.</title>
        <authorList>
            <person name="Craig R.J."/>
            <person name="Hasan A.R."/>
            <person name="Ness R.W."/>
            <person name="Keightley P.D."/>
        </authorList>
    </citation>
    <scope>NUCLEOTIDE SEQUENCE</scope>
    <source>
        <strain evidence="2">CCAP 11/173</strain>
    </source>
</reference>
<feature type="region of interest" description="Disordered" evidence="1">
    <location>
        <begin position="1"/>
        <end position="63"/>
    </location>
</feature>
<keyword evidence="3" id="KW-1185">Reference proteome</keyword>
<sequence>MLLQHRLASRPARAAGSRRGRPLPFQGSRLPSHVAASAAAQVAEAPAASTSGPRPGLDGRPNIMSLLRSRGLIQEAAEEA</sequence>
<evidence type="ECO:0000256" key="1">
    <source>
        <dbReference type="SAM" id="MobiDB-lite"/>
    </source>
</evidence>
<accession>A0A835SSC2</accession>
<dbReference type="Proteomes" id="UP000613740">
    <property type="component" value="Unassembled WGS sequence"/>
</dbReference>
<dbReference type="AlphaFoldDB" id="A0A835SSC2"/>
<protein>
    <submittedName>
        <fullName evidence="2">Uncharacterized protein</fullName>
    </submittedName>
</protein>
<proteinExistence type="predicted"/>
<dbReference type="OrthoDB" id="337870at2759"/>
<feature type="compositionally biased region" description="Low complexity" evidence="1">
    <location>
        <begin position="35"/>
        <end position="48"/>
    </location>
</feature>
<gene>
    <name evidence="2" type="ORF">HYH02_013029</name>
</gene>
<dbReference type="EMBL" id="JAEHOD010000068">
    <property type="protein sequence ID" value="KAG2432309.1"/>
    <property type="molecule type" value="Genomic_DNA"/>
</dbReference>
<comment type="caution">
    <text evidence="2">The sequence shown here is derived from an EMBL/GenBank/DDBJ whole genome shotgun (WGS) entry which is preliminary data.</text>
</comment>
<name>A0A835SSC2_9CHLO</name>
<organism evidence="2 3">
    <name type="scientific">Chlamydomonas schloesseri</name>
    <dbReference type="NCBI Taxonomy" id="2026947"/>
    <lineage>
        <taxon>Eukaryota</taxon>
        <taxon>Viridiplantae</taxon>
        <taxon>Chlorophyta</taxon>
        <taxon>core chlorophytes</taxon>
        <taxon>Chlorophyceae</taxon>
        <taxon>CS clade</taxon>
        <taxon>Chlamydomonadales</taxon>
        <taxon>Chlamydomonadaceae</taxon>
        <taxon>Chlamydomonas</taxon>
    </lineage>
</organism>
<evidence type="ECO:0000313" key="3">
    <source>
        <dbReference type="Proteomes" id="UP000613740"/>
    </source>
</evidence>